<dbReference type="GO" id="GO:0010088">
    <property type="term" value="P:phloem development"/>
    <property type="evidence" value="ECO:0007669"/>
    <property type="project" value="InterPro"/>
</dbReference>
<dbReference type="Pfam" id="PF14577">
    <property type="entry name" value="SEO_C"/>
    <property type="match status" value="1"/>
</dbReference>
<reference evidence="2" key="1">
    <citation type="submission" date="2023-07" db="EMBL/GenBank/DDBJ databases">
        <title>draft genome sequence of fig (Ficus carica).</title>
        <authorList>
            <person name="Takahashi T."/>
            <person name="Nishimura K."/>
        </authorList>
    </citation>
    <scope>NUCLEOTIDE SEQUENCE</scope>
</reference>
<evidence type="ECO:0000313" key="3">
    <source>
        <dbReference type="Proteomes" id="UP001187192"/>
    </source>
</evidence>
<evidence type="ECO:0000259" key="1">
    <source>
        <dbReference type="Pfam" id="PF14577"/>
    </source>
</evidence>
<proteinExistence type="predicted"/>
<evidence type="ECO:0000313" key="2">
    <source>
        <dbReference type="EMBL" id="GMN53513.1"/>
    </source>
</evidence>
<dbReference type="InterPro" id="IPR039299">
    <property type="entry name" value="SEOA"/>
</dbReference>
<keyword evidence="3" id="KW-1185">Reference proteome</keyword>
<dbReference type="AlphaFoldDB" id="A0AA88DBW1"/>
<comment type="caution">
    <text evidence="2">The sequence shown here is derived from an EMBL/GenBank/DDBJ whole genome shotgun (WGS) entry which is preliminary data.</text>
</comment>
<dbReference type="Proteomes" id="UP001187192">
    <property type="component" value="Unassembled WGS sequence"/>
</dbReference>
<sequence length="205" mass="23754">MSCVLLIKQIKDEKRYIFIYGGRDEAWTKKFQETLKSVEHLITRRSETKIIWFCVEKTVSSQFWSGVEKWYSDTEDNGKLEREIKQIQTLLSYKNQEGWVLLCKGPRAVMSGHGQTVLEVLEEFKSDWETESVKIDLKSSTFEKVFEEYHTKIINKNGAHCCQLQIEASNGEQVKEKKCTVCSATMKVKIAYECCHEGTPVAAHR</sequence>
<name>A0AA88DBW1_FICCA</name>
<feature type="domain" description="Sieve element occlusion C-terminal" evidence="1">
    <location>
        <begin position="56"/>
        <end position="196"/>
    </location>
</feature>
<accession>A0AA88DBW1</accession>
<dbReference type="EMBL" id="BTGU01000046">
    <property type="protein sequence ID" value="GMN53513.1"/>
    <property type="molecule type" value="Genomic_DNA"/>
</dbReference>
<organism evidence="2 3">
    <name type="scientific">Ficus carica</name>
    <name type="common">Common fig</name>
    <dbReference type="NCBI Taxonomy" id="3494"/>
    <lineage>
        <taxon>Eukaryota</taxon>
        <taxon>Viridiplantae</taxon>
        <taxon>Streptophyta</taxon>
        <taxon>Embryophyta</taxon>
        <taxon>Tracheophyta</taxon>
        <taxon>Spermatophyta</taxon>
        <taxon>Magnoliopsida</taxon>
        <taxon>eudicotyledons</taxon>
        <taxon>Gunneridae</taxon>
        <taxon>Pentapetalae</taxon>
        <taxon>rosids</taxon>
        <taxon>fabids</taxon>
        <taxon>Rosales</taxon>
        <taxon>Moraceae</taxon>
        <taxon>Ficeae</taxon>
        <taxon>Ficus</taxon>
    </lineage>
</organism>
<dbReference type="PANTHER" id="PTHR33232">
    <property type="entry name" value="PROTEIN SIEVE ELEMENT OCCLUSION B-LIKE"/>
    <property type="match status" value="1"/>
</dbReference>
<dbReference type="PANTHER" id="PTHR33232:SF18">
    <property type="entry name" value="PROTEIN SIEVE ELEMENT OCCLUSION B-LIKE"/>
    <property type="match status" value="1"/>
</dbReference>
<gene>
    <name evidence="2" type="ORF">TIFTF001_022644</name>
</gene>
<dbReference type="InterPro" id="IPR027944">
    <property type="entry name" value="SEO_C"/>
</dbReference>
<protein>
    <recommendedName>
        <fullName evidence="1">Sieve element occlusion C-terminal domain-containing protein</fullName>
    </recommendedName>
</protein>